<reference evidence="2" key="1">
    <citation type="submission" date="2016-01" db="EMBL/GenBank/DDBJ databases">
        <authorList>
            <person name="Mitreva M."/>
            <person name="Pepin K.H."/>
            <person name="Mihindukulasuriya K.A."/>
            <person name="Fulton R."/>
            <person name="Fronick C."/>
            <person name="O'Laughlin M."/>
            <person name="Miner T."/>
            <person name="Herter B."/>
            <person name="Rosa B.A."/>
            <person name="Cordes M."/>
            <person name="Tomlinson C."/>
            <person name="Wollam A."/>
            <person name="Palsikar V.B."/>
            <person name="Mardis E.R."/>
            <person name="Wilson R.K."/>
        </authorList>
    </citation>
    <scope>NUCLEOTIDE SEQUENCE [LARGE SCALE GENOMIC DNA]</scope>
    <source>
        <strain evidence="2">DNF01167</strain>
    </source>
</reference>
<name>A0A133ZXW1_9BACL</name>
<evidence type="ECO:0000313" key="1">
    <source>
        <dbReference type="EMBL" id="KXB60260.1"/>
    </source>
</evidence>
<dbReference type="PATRIC" id="fig|1379.3.peg.826"/>
<evidence type="ECO:0008006" key="3">
    <source>
        <dbReference type="Google" id="ProtNLM"/>
    </source>
</evidence>
<accession>A0A133ZXW1</accession>
<dbReference type="AlphaFoldDB" id="A0A133ZXW1"/>
<sequence length="238" mass="28419">MSKIDNTYFYDESGSITLSNYENNRFFVIAGVSSSNENKTIRIFRKAKVKYLRDNKNLKFDIKKEIKGSEMDLNFKEFIFNELMEKTDIKFNFIIFDNKNAVYNLRSQPSLCYNYLMYIQTNKLVFKCDTLRLNLDNRNTAIESLKSLEDYLKLKYMFETQKVKNVKVKYYDSKDNELIQIADIFANFIFRLSKGVQNQVEQQRSIDLLEKMKIKNIQHAQYFPRAKCKLEFISDKKI</sequence>
<comment type="caution">
    <text evidence="1">The sequence shown here is derived from an EMBL/GenBank/DDBJ whole genome shotgun (WGS) entry which is preliminary data.</text>
</comment>
<dbReference type="RefSeq" id="WP_060914042.1">
    <property type="nucleotide sequence ID" value="NZ_KQ959954.1"/>
</dbReference>
<evidence type="ECO:0000313" key="2">
    <source>
        <dbReference type="Proteomes" id="UP000070355"/>
    </source>
</evidence>
<proteinExistence type="predicted"/>
<protein>
    <recommendedName>
        <fullName evidence="3">DUF3800 domain-containing protein</fullName>
    </recommendedName>
</protein>
<gene>
    <name evidence="1" type="ORF">HMPREF3186_00844</name>
</gene>
<dbReference type="Pfam" id="PF12686">
    <property type="entry name" value="DUF3800"/>
    <property type="match status" value="1"/>
</dbReference>
<dbReference type="Proteomes" id="UP000070355">
    <property type="component" value="Unassembled WGS sequence"/>
</dbReference>
<dbReference type="InterPro" id="IPR024524">
    <property type="entry name" value="DUF3800"/>
</dbReference>
<dbReference type="OrthoDB" id="2135168at2"/>
<organism evidence="1 2">
    <name type="scientific">Gemella haemolysans</name>
    <dbReference type="NCBI Taxonomy" id="1379"/>
    <lineage>
        <taxon>Bacteria</taxon>
        <taxon>Bacillati</taxon>
        <taxon>Bacillota</taxon>
        <taxon>Bacilli</taxon>
        <taxon>Bacillales</taxon>
        <taxon>Gemellaceae</taxon>
        <taxon>Gemella</taxon>
    </lineage>
</organism>
<dbReference type="EMBL" id="LSDC01000058">
    <property type="protein sequence ID" value="KXB60260.1"/>
    <property type="molecule type" value="Genomic_DNA"/>
</dbReference>